<comment type="caution">
    <text evidence="2">The sequence shown here is derived from an EMBL/GenBank/DDBJ whole genome shotgun (WGS) entry which is preliminary data.</text>
</comment>
<dbReference type="EMBL" id="BAPF01000022">
    <property type="protein sequence ID" value="GBQ79831.1"/>
    <property type="molecule type" value="Genomic_DNA"/>
</dbReference>
<name>A0ABQ0PSK8_9PROT</name>
<evidence type="ECO:0000313" key="3">
    <source>
        <dbReference type="Proteomes" id="UP001065047"/>
    </source>
</evidence>
<dbReference type="Proteomes" id="UP001065047">
    <property type="component" value="Unassembled WGS sequence"/>
</dbReference>
<protein>
    <recommendedName>
        <fullName evidence="1">Restriction endonuclease type I HsdR N-terminal domain-containing protein</fullName>
    </recommendedName>
</protein>
<accession>A0ABQ0PSK8</accession>
<gene>
    <name evidence="2" type="ORF">AA14337_1551</name>
</gene>
<dbReference type="InterPro" id="IPR007409">
    <property type="entry name" value="Restrct_endonuc_type1_HsdR_N"/>
</dbReference>
<sequence>MRGKAAKSQTESDLESGITAAISTAFPRLRSADIKHQIEFTIRLGHAEITANGRESWIRRGRADILLTHLDKPLAILELKRPALPLQADDDDQGISYARLLPTMAPFVVVTNGKSTRIIETFSGKTWTPETPDQRAFEALITAATKVAAADRHAAIATLMGSDPQVWTSAVITASQGAIAELTATADCPLRPFGPLKVPRLAAREAVSKFAAEGRLVLVSGPPLSGKTNVLEQVVRMLNPQVAGGLFLECAAHDVFQMIADLLADALDWPVNPEAARNWVSSISQSNSPLLVLAIDKLDPENGEDVRMIEDLTSSTFGAGLRVIVGLDEGVMGQVLRSPDGRRESPIGRRAEVVEVSDFAELEFRWAVKTLAVLSMGIMHGGQHSPDLRRPWLLQAMAARLSGIKREEFGVLPSVPGLEVLAQARAHFDDPELRRRYGALARAMAADAQDQSKPDGMALQLTNHFFVRRATMEAMLQSTDVDWLLRQGYLTPSIGEENTPIVTVAFPELLASELSRHLAVELRAIVDNDPKLAAKWLVGAASNFVLGDVIAAQTVLDFVAGNEHVPWTFLDTLLEMRPKREVVKVGQVLMGWVEGLGSYKIRPQKDGTAILTVDGEDHLVEEAGHESGIYDNIHGWLILAQLASCQLVVECDGSPVRLDPQILLKVGTADFVLRQPRNDLLMDGLPTHNTEDGGQFVCHMAGITEGITQSMLKYLSTECCEDKEAFINAAMKLDSIHLTARLGIALRMLASSANVETASWAEDTVALSRRATSSRLSTTGRLRGCATRTNLRARSGRSSVWVKKNRSADTMAFMVGVGMPAAFCAIWNWRTSSTVAV</sequence>
<reference evidence="2" key="1">
    <citation type="submission" date="2013-04" db="EMBL/GenBank/DDBJ databases">
        <title>The genome sequencing project of 58 acetic acid bacteria.</title>
        <authorList>
            <person name="Okamoto-Kainuma A."/>
            <person name="Ishikawa M."/>
            <person name="Umino S."/>
            <person name="Koizumi Y."/>
            <person name="Shiwa Y."/>
            <person name="Yoshikawa H."/>
            <person name="Matsutani M."/>
            <person name="Matsushita K."/>
        </authorList>
    </citation>
    <scope>NUCLEOTIDE SEQUENCE</scope>
    <source>
        <strain evidence="2">DSM 14337</strain>
    </source>
</reference>
<proteinExistence type="predicted"/>
<keyword evidence="3" id="KW-1185">Reference proteome</keyword>
<organism evidence="2 3">
    <name type="scientific">Acetobacter malorum DSM 14337</name>
    <dbReference type="NCBI Taxonomy" id="1307910"/>
    <lineage>
        <taxon>Bacteria</taxon>
        <taxon>Pseudomonadati</taxon>
        <taxon>Pseudomonadota</taxon>
        <taxon>Alphaproteobacteria</taxon>
        <taxon>Acetobacterales</taxon>
        <taxon>Acetobacteraceae</taxon>
        <taxon>Acetobacter</taxon>
    </lineage>
</organism>
<dbReference type="Pfam" id="PF04313">
    <property type="entry name" value="HSDR_N"/>
    <property type="match status" value="1"/>
</dbReference>
<evidence type="ECO:0000313" key="2">
    <source>
        <dbReference type="EMBL" id="GBQ79831.1"/>
    </source>
</evidence>
<evidence type="ECO:0000259" key="1">
    <source>
        <dbReference type="Pfam" id="PF04313"/>
    </source>
</evidence>
<feature type="domain" description="Restriction endonuclease type I HsdR N-terminal" evidence="1">
    <location>
        <begin position="60"/>
        <end position="125"/>
    </location>
</feature>